<keyword evidence="2" id="KW-0378">Hydrolase</keyword>
<dbReference type="PANTHER" id="PTHR43433">
    <property type="entry name" value="HYDROLASE, ALPHA/BETA FOLD FAMILY PROTEIN"/>
    <property type="match status" value="1"/>
</dbReference>
<name>A0ABY4BBE9_9BACT</name>
<dbReference type="InterPro" id="IPR000073">
    <property type="entry name" value="AB_hydrolase_1"/>
</dbReference>
<geneLocation type="plasmid" evidence="2 3">
    <name>unnamed1</name>
</geneLocation>
<evidence type="ECO:0000313" key="3">
    <source>
        <dbReference type="Proteomes" id="UP000831390"/>
    </source>
</evidence>
<dbReference type="SUPFAM" id="SSF53474">
    <property type="entry name" value="alpha/beta-Hydrolases"/>
    <property type="match status" value="1"/>
</dbReference>
<gene>
    <name evidence="2" type="primary">pcaD</name>
    <name evidence="2" type="ORF">MTP16_23735</name>
</gene>
<dbReference type="RefSeq" id="WP_243520429.1">
    <property type="nucleotide sequence ID" value="NZ_CP094535.1"/>
</dbReference>
<sequence>MPLLTTDTGPLYYELTGPETAPVVVLSNSLGTDHTMWDAQLPALAGNFQVLRYDARGHGRSTVSAGPYSVAQLGQDVLDLLDGLGVAQAHFCGLSLGGLVGQWLGINAPERLLKLVLSSTAVKIGDAASWNARIAQVEAEGLAGLAAATAARWFTPPFRRSQPEAVARVLDGLAATSPSGYAACCAAVRDADFWKDIRQIPVATQIFAGSADPVTTETDGKYLEQYIPHAHLVVLRAAHLANVEAAAPFNAALLRFLRA</sequence>
<dbReference type="EC" id="3.1.1.24" evidence="2"/>
<dbReference type="EMBL" id="CP094535">
    <property type="protein sequence ID" value="UOE36502.1"/>
    <property type="molecule type" value="Genomic_DNA"/>
</dbReference>
<organism evidence="2 3">
    <name type="scientific">Hymenobacter monticola</name>
    <dbReference type="NCBI Taxonomy" id="1705399"/>
    <lineage>
        <taxon>Bacteria</taxon>
        <taxon>Pseudomonadati</taxon>
        <taxon>Bacteroidota</taxon>
        <taxon>Cytophagia</taxon>
        <taxon>Cytophagales</taxon>
        <taxon>Hymenobacteraceae</taxon>
        <taxon>Hymenobacter</taxon>
    </lineage>
</organism>
<dbReference type="InterPro" id="IPR029058">
    <property type="entry name" value="AB_hydrolase_fold"/>
</dbReference>
<protein>
    <submittedName>
        <fullName evidence="2">3-oxoadipate enol-lactonase</fullName>
        <ecNumber evidence="2">3.1.1.24</ecNumber>
    </submittedName>
</protein>
<dbReference type="GO" id="GO:0047570">
    <property type="term" value="F:3-oxoadipate enol-lactonase activity"/>
    <property type="evidence" value="ECO:0007669"/>
    <property type="project" value="UniProtKB-EC"/>
</dbReference>
<dbReference type="PANTHER" id="PTHR43433:SF5">
    <property type="entry name" value="AB HYDROLASE-1 DOMAIN-CONTAINING PROTEIN"/>
    <property type="match status" value="1"/>
</dbReference>
<dbReference type="Proteomes" id="UP000831390">
    <property type="component" value="Plasmid unnamed1"/>
</dbReference>
<feature type="domain" description="AB hydrolase-1" evidence="1">
    <location>
        <begin position="22"/>
        <end position="244"/>
    </location>
</feature>
<evidence type="ECO:0000313" key="2">
    <source>
        <dbReference type="EMBL" id="UOE36502.1"/>
    </source>
</evidence>
<evidence type="ECO:0000259" key="1">
    <source>
        <dbReference type="Pfam" id="PF00561"/>
    </source>
</evidence>
<proteinExistence type="predicted"/>
<dbReference type="Pfam" id="PF00561">
    <property type="entry name" value="Abhydrolase_1"/>
    <property type="match status" value="1"/>
</dbReference>
<dbReference type="InterPro" id="IPR026968">
    <property type="entry name" value="PcaD/CatD"/>
</dbReference>
<accession>A0ABY4BBE9</accession>
<dbReference type="NCBIfam" id="TIGR02427">
    <property type="entry name" value="protocat_pcaD"/>
    <property type="match status" value="1"/>
</dbReference>
<dbReference type="InterPro" id="IPR050471">
    <property type="entry name" value="AB_hydrolase"/>
</dbReference>
<keyword evidence="3" id="KW-1185">Reference proteome</keyword>
<reference evidence="2 3" key="1">
    <citation type="submission" date="2022-03" db="EMBL/GenBank/DDBJ databases">
        <title>Hymenobactersp. isolated from the air.</title>
        <authorList>
            <person name="Won M."/>
            <person name="Kwon S.-W."/>
        </authorList>
    </citation>
    <scope>NUCLEOTIDE SEQUENCE [LARGE SCALE GENOMIC DNA]</scope>
    <source>
        <strain evidence="2 3">KACC 22596</strain>
        <plasmid evidence="2 3">unnamed1</plasmid>
    </source>
</reference>
<keyword evidence="2" id="KW-0614">Plasmid</keyword>
<dbReference type="Gene3D" id="3.40.50.1820">
    <property type="entry name" value="alpha/beta hydrolase"/>
    <property type="match status" value="1"/>
</dbReference>